<evidence type="ECO:0000313" key="2">
    <source>
        <dbReference type="EMBL" id="CAF1046857.1"/>
    </source>
</evidence>
<dbReference type="EMBL" id="CAJNOO010000450">
    <property type="protein sequence ID" value="CAF0946445.1"/>
    <property type="molecule type" value="Genomic_DNA"/>
</dbReference>
<dbReference type="EMBL" id="CAJNOU010000613">
    <property type="protein sequence ID" value="CAF1046857.1"/>
    <property type="molecule type" value="Genomic_DNA"/>
</dbReference>
<name>A0A814W2A4_9BILA</name>
<organism evidence="5 6">
    <name type="scientific">Rotaria sordida</name>
    <dbReference type="NCBI Taxonomy" id="392033"/>
    <lineage>
        <taxon>Eukaryota</taxon>
        <taxon>Metazoa</taxon>
        <taxon>Spiralia</taxon>
        <taxon>Gnathifera</taxon>
        <taxon>Rotifera</taxon>
        <taxon>Eurotatoria</taxon>
        <taxon>Bdelloidea</taxon>
        <taxon>Philodinida</taxon>
        <taxon>Philodinidae</taxon>
        <taxon>Rotaria</taxon>
    </lineage>
</organism>
<reference evidence="5" key="1">
    <citation type="submission" date="2021-02" db="EMBL/GenBank/DDBJ databases">
        <authorList>
            <person name="Nowell W R."/>
        </authorList>
    </citation>
    <scope>NUCLEOTIDE SEQUENCE</scope>
</reference>
<dbReference type="EMBL" id="CAJNOT010000681">
    <property type="protein sequence ID" value="CAF1054044.1"/>
    <property type="molecule type" value="Genomic_DNA"/>
</dbReference>
<dbReference type="SUPFAM" id="SSF52047">
    <property type="entry name" value="RNI-like"/>
    <property type="match status" value="1"/>
</dbReference>
<accession>A0A814W2A4</accession>
<dbReference type="Proteomes" id="UP000663864">
    <property type="component" value="Unassembled WGS sequence"/>
</dbReference>
<sequence length="355" mass="41715">MSCFEDLSGEILMAIFEYMNVEDVWKIFFNMNSRLNSLVFDSRLRLAADISKIEKLNFNQFCLSLININFSNIFTLILSNHYNRYPQIRLFLLQTNFNIFQSLHSLTLIDINHDELLEIAKQIKQLPFLNYFHINTHEIFRDKELSNVTYALLNQSNIRVSILSFHEKLQWHETETISSCNTEVLSLDFINADRLFSLLPNCPRLRSLSVTLDSRNSLSKLTTENISSSTAFNAFTQITCLRLCFRPFDVSTLDRLLNSVPSVRRCSIETLVYSTDYIRSTFWTLLLQQLPLLERIRLVVRGWFVLKAGNNTNDEKFDETSVIDSYRYDQYWLNRAYKHIFNCHIESSTAVLEIR</sequence>
<comment type="caution">
    <text evidence="5">The sequence shown here is derived from an EMBL/GenBank/DDBJ whole genome shotgun (WGS) entry which is preliminary data.</text>
</comment>
<evidence type="ECO:0000313" key="5">
    <source>
        <dbReference type="EMBL" id="CAF1195244.1"/>
    </source>
</evidence>
<evidence type="ECO:0000313" key="3">
    <source>
        <dbReference type="EMBL" id="CAF1054044.1"/>
    </source>
</evidence>
<proteinExistence type="predicted"/>
<gene>
    <name evidence="5" type="ORF">JXQ802_LOCUS24110</name>
    <name evidence="4" type="ORF">PYM288_LOCUS18117</name>
    <name evidence="1" type="ORF">RFH988_LOCUS11383</name>
    <name evidence="2" type="ORF">SEV965_LOCUS13129</name>
    <name evidence="3" type="ORF">ZHD862_LOCUS15209</name>
</gene>
<dbReference type="Proteomes" id="UP000663854">
    <property type="component" value="Unassembled WGS sequence"/>
</dbReference>
<evidence type="ECO:0000313" key="4">
    <source>
        <dbReference type="EMBL" id="CAF1070204.1"/>
    </source>
</evidence>
<dbReference type="AlphaFoldDB" id="A0A814W2A4"/>
<keyword evidence="6" id="KW-1185">Reference proteome</keyword>
<dbReference type="Proteomes" id="UP000663889">
    <property type="component" value="Unassembled WGS sequence"/>
</dbReference>
<dbReference type="Proteomes" id="UP000663882">
    <property type="component" value="Unassembled WGS sequence"/>
</dbReference>
<evidence type="ECO:0000313" key="6">
    <source>
        <dbReference type="Proteomes" id="UP000663870"/>
    </source>
</evidence>
<dbReference type="EMBL" id="CAJNOH010000541">
    <property type="protein sequence ID" value="CAF1070204.1"/>
    <property type="molecule type" value="Genomic_DNA"/>
</dbReference>
<evidence type="ECO:0000313" key="1">
    <source>
        <dbReference type="EMBL" id="CAF0946445.1"/>
    </source>
</evidence>
<dbReference type="EMBL" id="CAJNOL010000774">
    <property type="protein sequence ID" value="CAF1195244.1"/>
    <property type="molecule type" value="Genomic_DNA"/>
</dbReference>
<evidence type="ECO:0008006" key="7">
    <source>
        <dbReference type="Google" id="ProtNLM"/>
    </source>
</evidence>
<dbReference type="OrthoDB" id="9985911at2759"/>
<protein>
    <recommendedName>
        <fullName evidence="7">F-box domain-containing protein</fullName>
    </recommendedName>
</protein>
<dbReference type="Proteomes" id="UP000663870">
    <property type="component" value="Unassembled WGS sequence"/>
</dbReference>